<gene>
    <name evidence="2" type="ORF">ARTSIC4J27_456</name>
</gene>
<organism evidence="2 3">
    <name type="scientific">Pseudarthrobacter siccitolerans</name>
    <dbReference type="NCBI Taxonomy" id="861266"/>
    <lineage>
        <taxon>Bacteria</taxon>
        <taxon>Bacillati</taxon>
        <taxon>Actinomycetota</taxon>
        <taxon>Actinomycetes</taxon>
        <taxon>Micrococcales</taxon>
        <taxon>Micrococcaceae</taxon>
        <taxon>Pseudarthrobacter</taxon>
    </lineage>
</organism>
<proteinExistence type="predicted"/>
<reference evidence="3" key="1">
    <citation type="journal article" date="2014" name="Genome Announc.">
        <title>Genome Sequence of Arthrobacter siccitolerans 4J27, a Xeroprotectant-Producing Desiccation-Tolerant Microorganism.</title>
        <authorList>
            <person name="Manzanera M."/>
            <person name="Santa-Cruz-Calvo L."/>
            <person name="Vilchez J.I."/>
            <person name="Garcia-Fontana C."/>
            <person name="Silva-Castro G.A."/>
            <person name="Calvo C."/>
            <person name="Gonzalez-Lopez J."/>
        </authorList>
    </citation>
    <scope>NUCLEOTIDE SEQUENCE [LARGE SCALE GENOMIC DNA]</scope>
    <source>
        <strain evidence="3">4J27</strain>
    </source>
</reference>
<evidence type="ECO:0000313" key="3">
    <source>
        <dbReference type="Proteomes" id="UP000035722"/>
    </source>
</evidence>
<keyword evidence="3" id="KW-1185">Reference proteome</keyword>
<dbReference type="Proteomes" id="UP000035722">
    <property type="component" value="Unassembled WGS sequence"/>
</dbReference>
<comment type="caution">
    <text evidence="2">The sequence shown here is derived from an EMBL/GenBank/DDBJ whole genome shotgun (WGS) entry which is preliminary data.</text>
</comment>
<dbReference type="STRING" id="861266.ARTSIC4J27_456"/>
<accession>A0A024GX70</accession>
<evidence type="ECO:0000313" key="2">
    <source>
        <dbReference type="EMBL" id="CCQ44530.1"/>
    </source>
</evidence>
<feature type="region of interest" description="Disordered" evidence="1">
    <location>
        <begin position="90"/>
        <end position="116"/>
    </location>
</feature>
<dbReference type="EMBL" id="CAQI01000027">
    <property type="protein sequence ID" value="CCQ44530.1"/>
    <property type="molecule type" value="Genomic_DNA"/>
</dbReference>
<evidence type="ECO:0000256" key="1">
    <source>
        <dbReference type="SAM" id="MobiDB-lite"/>
    </source>
</evidence>
<name>A0A024GX70_9MICC</name>
<protein>
    <submittedName>
        <fullName evidence="2">Uncharacterized protein</fullName>
    </submittedName>
</protein>
<dbReference type="AlphaFoldDB" id="A0A024GX70"/>
<sequence length="173" mass="18686">MGKFLHRSPSIVVGVKSAEVFSTGCSFSLSWLCRRVDQNDEDWTDLQEHFHHSGMGFRQGRSQQTSLMFGVQFPNGSKASTAYQGPHSLRGIGQDPEPPTLALNNGGGSGGDDELSGTGTIWLWPLPPAGEIRLLAQWIALGMPESSVVVDGTQLREAAAATQKYWPEEGTQG</sequence>